<name>A0A665T317_ECHNA</name>
<dbReference type="Gene3D" id="3.10.50.10">
    <property type="match status" value="1"/>
</dbReference>
<dbReference type="InterPro" id="IPR001223">
    <property type="entry name" value="Glyco_hydro18_cat"/>
</dbReference>
<protein>
    <submittedName>
        <fullName evidence="6">Chitinase, acidic.1</fullName>
    </submittedName>
</protein>
<reference evidence="6" key="2">
    <citation type="submission" date="2025-08" db="UniProtKB">
        <authorList>
            <consortium name="Ensembl"/>
        </authorList>
    </citation>
    <scope>IDENTIFICATION</scope>
</reference>
<evidence type="ECO:0000256" key="1">
    <source>
        <dbReference type="ARBA" id="ARBA00022801"/>
    </source>
</evidence>
<evidence type="ECO:0000313" key="6">
    <source>
        <dbReference type="Ensembl" id="ENSENLP00000000823.1"/>
    </source>
</evidence>
<reference evidence="6" key="3">
    <citation type="submission" date="2025-09" db="UniProtKB">
        <authorList>
            <consortium name="Ensembl"/>
        </authorList>
    </citation>
    <scope>IDENTIFICATION</scope>
</reference>
<keyword evidence="2" id="KW-1015">Disulfide bond</keyword>
<dbReference type="InterPro" id="IPR011583">
    <property type="entry name" value="Chitinase_II/V-like_cat"/>
</dbReference>
<dbReference type="InterPro" id="IPR001579">
    <property type="entry name" value="Glyco_hydro_18_chit_AS"/>
</dbReference>
<evidence type="ECO:0000256" key="4">
    <source>
        <dbReference type="RuleBase" id="RU004453"/>
    </source>
</evidence>
<dbReference type="InParanoid" id="A0A665T317"/>
<keyword evidence="7" id="KW-1185">Reference proteome</keyword>
<dbReference type="SUPFAM" id="SSF51445">
    <property type="entry name" value="(Trans)glycosidases"/>
    <property type="match status" value="1"/>
</dbReference>
<comment type="similarity">
    <text evidence="4">Belongs to the glycosyl hydrolase 18 family.</text>
</comment>
<dbReference type="InterPro" id="IPR017853">
    <property type="entry name" value="GH"/>
</dbReference>
<dbReference type="GO" id="GO:0005975">
    <property type="term" value="P:carbohydrate metabolic process"/>
    <property type="evidence" value="ECO:0007669"/>
    <property type="project" value="InterPro"/>
</dbReference>
<accession>A0A665T317</accession>
<dbReference type="Proteomes" id="UP000472264">
    <property type="component" value="Chromosome 5"/>
</dbReference>
<dbReference type="GO" id="GO:0006032">
    <property type="term" value="P:chitin catabolic process"/>
    <property type="evidence" value="ECO:0007669"/>
    <property type="project" value="UniProtKB-ARBA"/>
</dbReference>
<dbReference type="PANTHER" id="PTHR11177">
    <property type="entry name" value="CHITINASE"/>
    <property type="match status" value="1"/>
</dbReference>
<evidence type="ECO:0000259" key="5">
    <source>
        <dbReference type="PROSITE" id="PS51910"/>
    </source>
</evidence>
<evidence type="ECO:0000256" key="2">
    <source>
        <dbReference type="ARBA" id="ARBA00023157"/>
    </source>
</evidence>
<dbReference type="GO" id="GO:0005576">
    <property type="term" value="C:extracellular region"/>
    <property type="evidence" value="ECO:0007669"/>
    <property type="project" value="TreeGrafter"/>
</dbReference>
<organism evidence="6 7">
    <name type="scientific">Echeneis naucrates</name>
    <name type="common">Live sharksucker</name>
    <dbReference type="NCBI Taxonomy" id="173247"/>
    <lineage>
        <taxon>Eukaryota</taxon>
        <taxon>Metazoa</taxon>
        <taxon>Chordata</taxon>
        <taxon>Craniata</taxon>
        <taxon>Vertebrata</taxon>
        <taxon>Euteleostomi</taxon>
        <taxon>Actinopterygii</taxon>
        <taxon>Neopterygii</taxon>
        <taxon>Teleostei</taxon>
        <taxon>Neoteleostei</taxon>
        <taxon>Acanthomorphata</taxon>
        <taxon>Carangaria</taxon>
        <taxon>Carangiformes</taxon>
        <taxon>Echeneidae</taxon>
        <taxon>Echeneis</taxon>
    </lineage>
</organism>
<dbReference type="Ensembl" id="ENSENLT00000000951.1">
    <property type="protein sequence ID" value="ENSENLP00000000823.1"/>
    <property type="gene ID" value="ENSENLG00000000569.1"/>
</dbReference>
<dbReference type="OMA" id="YYETCSF"/>
<dbReference type="GO" id="GO:0004568">
    <property type="term" value="F:chitinase activity"/>
    <property type="evidence" value="ECO:0007669"/>
    <property type="project" value="UniProtKB-ARBA"/>
</dbReference>
<dbReference type="PROSITE" id="PS01095">
    <property type="entry name" value="GH18_1"/>
    <property type="match status" value="1"/>
</dbReference>
<sequence length="385" mass="43434">CQKSSLTTATKLVCYFTSWSQYRTGVGRFLPENVDPFLCTHLVYTSAIIAQDNEITEYEWDEKSLYRSFTKLKSRNPRLKTLVLLSGLIVSGRFSIMTSTRANRQTFIQSTIKFLRTHGFDGLDLDWEFLCTGERPEEDKHRFTQLCKLSEAYVAESKGGRNTQLILSAAVAVHPDVVDKGYEISQMSKYLDFISVKAFDLSSFEDGLTAHHSPLYTDNNANIVITLYSCRGAPAGKLLLGFPVHSRPFTLSTSKTGLGSPISGPATPGPYTQQIDLWSYYETCSFLRGSSVQWIDSQRVPFAVKGNQWVGFDNHHSYDAKVDYLRSWHLGGAAVWTLDMDDFSGQFCQQGKYPMISHLRQLLSKGKDTALYIMLFASDHEYTKA</sequence>
<dbReference type="SUPFAM" id="SSF54556">
    <property type="entry name" value="Chitinase insertion domain"/>
    <property type="match status" value="1"/>
</dbReference>
<dbReference type="PANTHER" id="PTHR11177:SF248">
    <property type="entry name" value="CHITOTRIOSIDASE-1"/>
    <property type="match status" value="1"/>
</dbReference>
<evidence type="ECO:0000313" key="7">
    <source>
        <dbReference type="Proteomes" id="UP000472264"/>
    </source>
</evidence>
<keyword evidence="3" id="KW-0326">Glycosidase</keyword>
<dbReference type="AlphaFoldDB" id="A0A665T317"/>
<dbReference type="SMART" id="SM00636">
    <property type="entry name" value="Glyco_18"/>
    <property type="match status" value="1"/>
</dbReference>
<dbReference type="GO" id="GO:0008061">
    <property type="term" value="F:chitin binding"/>
    <property type="evidence" value="ECO:0007669"/>
    <property type="project" value="InterPro"/>
</dbReference>
<proteinExistence type="inferred from homology"/>
<keyword evidence="1" id="KW-0378">Hydrolase</keyword>
<dbReference type="Gene3D" id="3.20.20.80">
    <property type="entry name" value="Glycosidases"/>
    <property type="match status" value="1"/>
</dbReference>
<feature type="domain" description="GH18" evidence="5">
    <location>
        <begin position="10"/>
        <end position="366"/>
    </location>
</feature>
<gene>
    <name evidence="6" type="primary">LOC115044261</name>
</gene>
<reference evidence="6" key="1">
    <citation type="submission" date="2021-04" db="EMBL/GenBank/DDBJ databases">
        <authorList>
            <consortium name="Wellcome Sanger Institute Data Sharing"/>
        </authorList>
    </citation>
    <scope>NUCLEOTIDE SEQUENCE [LARGE SCALE GENOMIC DNA]</scope>
</reference>
<evidence type="ECO:0000256" key="3">
    <source>
        <dbReference type="ARBA" id="ARBA00023295"/>
    </source>
</evidence>
<dbReference type="InterPro" id="IPR029070">
    <property type="entry name" value="Chitinase_insertion_sf"/>
</dbReference>
<dbReference type="InterPro" id="IPR050314">
    <property type="entry name" value="Glycosyl_Hydrlase_18"/>
</dbReference>
<dbReference type="PROSITE" id="PS51910">
    <property type="entry name" value="GH18_2"/>
    <property type="match status" value="1"/>
</dbReference>
<dbReference type="FunFam" id="3.10.50.10:FF:000001">
    <property type="entry name" value="Chitinase 3-like 1"/>
    <property type="match status" value="1"/>
</dbReference>
<dbReference type="Pfam" id="PF00704">
    <property type="entry name" value="Glyco_hydro_18"/>
    <property type="match status" value="1"/>
</dbReference>